<evidence type="ECO:0000256" key="2">
    <source>
        <dbReference type="ARBA" id="ARBA00022857"/>
    </source>
</evidence>
<keyword evidence="2" id="KW-0521">NADP</keyword>
<dbReference type="Pfam" id="PF05368">
    <property type="entry name" value="NmrA"/>
    <property type="match status" value="1"/>
</dbReference>
<dbReference type="PANTHER" id="PTHR42748">
    <property type="entry name" value="NITROGEN METABOLITE REPRESSION PROTEIN NMRA FAMILY MEMBER"/>
    <property type="match status" value="1"/>
</dbReference>
<dbReference type="InterPro" id="IPR051164">
    <property type="entry name" value="NmrA-like_oxidored"/>
</dbReference>
<dbReference type="Gene3D" id="3.40.50.720">
    <property type="entry name" value="NAD(P)-binding Rossmann-like Domain"/>
    <property type="match status" value="1"/>
</dbReference>
<accession>A0A2I2G425</accession>
<dbReference type="STRING" id="1392250.A0A2I2G425"/>
<evidence type="ECO:0000313" key="5">
    <source>
        <dbReference type="Proteomes" id="UP000234275"/>
    </source>
</evidence>
<dbReference type="OrthoDB" id="3358371at2759"/>
<protein>
    <submittedName>
        <fullName evidence="4">Hscarg dehydrogenase</fullName>
    </submittedName>
</protein>
<dbReference type="InterPro" id="IPR008030">
    <property type="entry name" value="NmrA-like"/>
</dbReference>
<dbReference type="RefSeq" id="XP_024702921.1">
    <property type="nucleotide sequence ID" value="XM_024851622.1"/>
</dbReference>
<dbReference type="EMBL" id="MSFO01000005">
    <property type="protein sequence ID" value="PLB47619.1"/>
    <property type="molecule type" value="Genomic_DNA"/>
</dbReference>
<sequence length="318" mass="35638">MDLIYLIYWVRPHSLTHPILHPRPHTRPLAPKCAPLISSGITLFKASPKDPSSLRLAFQNADIIFATILTLYDGHTYEHELTHGKAIADAAVAMAVPFLIYSTLPSIREISGGRLTRGGHFDAKKEVEMYIRGLPIRAAFVSPGSFMENFHAALAPRRVPAPAPAPSISTPESGAEKNAEGDEVYALTCFIAPETKVPLIDVTDDFGKWVVAILSDFERFEDRVVCAATRMYSMREIVEIMSKVSGKRVVYKQLGKEVWGGFLPQERREFMLDMMQCFQDYGYFGERTEEKVRVGRAEAKGEVTELEGFLRRYPLVLG</sequence>
<comment type="similarity">
    <text evidence="1">Belongs to the NmrA-type oxidoreductase family.</text>
</comment>
<dbReference type="VEuPathDB" id="FungiDB:P170DRAFT_456447"/>
<dbReference type="Gene3D" id="3.90.25.10">
    <property type="entry name" value="UDP-galactose 4-epimerase, domain 1"/>
    <property type="match status" value="1"/>
</dbReference>
<dbReference type="GeneID" id="36559321"/>
<organism evidence="4 5">
    <name type="scientific">Aspergillus steynii IBT 23096</name>
    <dbReference type="NCBI Taxonomy" id="1392250"/>
    <lineage>
        <taxon>Eukaryota</taxon>
        <taxon>Fungi</taxon>
        <taxon>Dikarya</taxon>
        <taxon>Ascomycota</taxon>
        <taxon>Pezizomycotina</taxon>
        <taxon>Eurotiomycetes</taxon>
        <taxon>Eurotiomycetidae</taxon>
        <taxon>Eurotiales</taxon>
        <taxon>Aspergillaceae</taxon>
        <taxon>Aspergillus</taxon>
        <taxon>Aspergillus subgen. Circumdati</taxon>
    </lineage>
</organism>
<dbReference type="SUPFAM" id="SSF51735">
    <property type="entry name" value="NAD(P)-binding Rossmann-fold domains"/>
    <property type="match status" value="1"/>
</dbReference>
<name>A0A2I2G425_9EURO</name>
<gene>
    <name evidence="4" type="ORF">P170DRAFT_456447</name>
</gene>
<comment type="caution">
    <text evidence="4">The sequence shown here is derived from an EMBL/GenBank/DDBJ whole genome shotgun (WGS) entry which is preliminary data.</text>
</comment>
<keyword evidence="5" id="KW-1185">Reference proteome</keyword>
<dbReference type="GO" id="GO:0005634">
    <property type="term" value="C:nucleus"/>
    <property type="evidence" value="ECO:0007669"/>
    <property type="project" value="TreeGrafter"/>
</dbReference>
<dbReference type="AlphaFoldDB" id="A0A2I2G425"/>
<dbReference type="InterPro" id="IPR036291">
    <property type="entry name" value="NAD(P)-bd_dom_sf"/>
</dbReference>
<evidence type="ECO:0000259" key="3">
    <source>
        <dbReference type="Pfam" id="PF05368"/>
    </source>
</evidence>
<feature type="domain" description="NmrA-like" evidence="3">
    <location>
        <begin position="36"/>
        <end position="310"/>
    </location>
</feature>
<dbReference type="PANTHER" id="PTHR42748:SF11">
    <property type="entry name" value="NMRA-LIKE DOMAIN-CONTAINING PROTEIN"/>
    <property type="match status" value="1"/>
</dbReference>
<proteinExistence type="inferred from homology"/>
<evidence type="ECO:0000313" key="4">
    <source>
        <dbReference type="EMBL" id="PLB47619.1"/>
    </source>
</evidence>
<reference evidence="4 5" key="1">
    <citation type="submission" date="2016-12" db="EMBL/GenBank/DDBJ databases">
        <title>The genomes of Aspergillus section Nigri reveals drivers in fungal speciation.</title>
        <authorList>
            <consortium name="DOE Joint Genome Institute"/>
            <person name="Vesth T.C."/>
            <person name="Nybo J."/>
            <person name="Theobald S."/>
            <person name="Brandl J."/>
            <person name="Frisvad J.C."/>
            <person name="Nielsen K.F."/>
            <person name="Lyhne E.K."/>
            <person name="Kogle M.E."/>
            <person name="Kuo A."/>
            <person name="Riley R."/>
            <person name="Clum A."/>
            <person name="Nolan M."/>
            <person name="Lipzen A."/>
            <person name="Salamov A."/>
            <person name="Henrissat B."/>
            <person name="Wiebenga A."/>
            <person name="De Vries R.P."/>
            <person name="Grigoriev I.V."/>
            <person name="Mortensen U.H."/>
            <person name="Andersen M.R."/>
            <person name="Baker S.E."/>
        </authorList>
    </citation>
    <scope>NUCLEOTIDE SEQUENCE [LARGE SCALE GENOMIC DNA]</scope>
    <source>
        <strain evidence="4 5">IBT 23096</strain>
    </source>
</reference>
<dbReference type="Proteomes" id="UP000234275">
    <property type="component" value="Unassembled WGS sequence"/>
</dbReference>
<evidence type="ECO:0000256" key="1">
    <source>
        <dbReference type="ARBA" id="ARBA00006328"/>
    </source>
</evidence>